<dbReference type="EMBL" id="HBEP01020676">
    <property type="protein sequence ID" value="CAD8491448.1"/>
    <property type="molecule type" value="Transcribed_RNA"/>
</dbReference>
<feature type="compositionally biased region" description="Acidic residues" evidence="1">
    <location>
        <begin position="253"/>
        <end position="263"/>
    </location>
</feature>
<reference evidence="2" key="1">
    <citation type="submission" date="2021-01" db="EMBL/GenBank/DDBJ databases">
        <authorList>
            <person name="Corre E."/>
            <person name="Pelletier E."/>
            <person name="Niang G."/>
            <person name="Scheremetjew M."/>
            <person name="Finn R."/>
            <person name="Kale V."/>
            <person name="Holt S."/>
            <person name="Cochrane G."/>
            <person name="Meng A."/>
            <person name="Brown T."/>
            <person name="Cohen L."/>
        </authorList>
    </citation>
    <scope>NUCLEOTIDE SEQUENCE</scope>
    <source>
        <strain evidence="2">CCMP1374</strain>
    </source>
</reference>
<evidence type="ECO:0000313" key="2">
    <source>
        <dbReference type="EMBL" id="CAD8491448.1"/>
    </source>
</evidence>
<organism evidence="2">
    <name type="scientific">Phaeocystis antarctica</name>
    <dbReference type="NCBI Taxonomy" id="33657"/>
    <lineage>
        <taxon>Eukaryota</taxon>
        <taxon>Haptista</taxon>
        <taxon>Haptophyta</taxon>
        <taxon>Prymnesiophyceae</taxon>
        <taxon>Phaeocystales</taxon>
        <taxon>Phaeocystaceae</taxon>
        <taxon>Phaeocystis</taxon>
    </lineage>
</organism>
<dbReference type="AlphaFoldDB" id="A0A7S0EPX5"/>
<feature type="region of interest" description="Disordered" evidence="1">
    <location>
        <begin position="300"/>
        <end position="346"/>
    </location>
</feature>
<dbReference type="SUPFAM" id="SSF52799">
    <property type="entry name" value="(Phosphotyrosine protein) phosphatases II"/>
    <property type="match status" value="1"/>
</dbReference>
<feature type="region of interest" description="Disordered" evidence="1">
    <location>
        <begin position="247"/>
        <end position="281"/>
    </location>
</feature>
<dbReference type="Gene3D" id="3.90.190.10">
    <property type="entry name" value="Protein tyrosine phosphatase superfamily"/>
    <property type="match status" value="1"/>
</dbReference>
<feature type="compositionally biased region" description="Low complexity" evidence="1">
    <location>
        <begin position="306"/>
        <end position="318"/>
    </location>
</feature>
<sequence>MSINTEFDFWPEERLAALVSCLAKQREGKPLPPKADERDHLPSEDDFIFWVDAVQQCDLLPDNDLHPTEEREDLLDVLAQELASAVHSELRGRTYTKVREGLYLGDLSGPESRLTLLWLGVRGVVTVASHDIERLWMADGIAYHTAIVDTSADSIGPCLPASCAFLDRHTTAFVCCAAGNGLSLLVCAAHLATSDRWASHGPGGPVSETPGELLRELAAQCDANTPFPPVERAALSAYCTWRFLQRTSPPREDSEEEEEEEEVAPCTPVSKPAPAPSGPFSGISAIDLVKVACSTRKRARNEEELATSSSEEAESAATPQSKHAKPRAGPGGKGFGQTVEGAGRKPTLMAMVGGVASTMLGGL</sequence>
<evidence type="ECO:0000256" key="1">
    <source>
        <dbReference type="SAM" id="MobiDB-lite"/>
    </source>
</evidence>
<name>A0A7S0EPX5_9EUKA</name>
<proteinExistence type="predicted"/>
<accession>A0A7S0EPX5</accession>
<gene>
    <name evidence="2" type="ORF">PANT1444_LOCUS11630</name>
</gene>
<dbReference type="InterPro" id="IPR029021">
    <property type="entry name" value="Prot-tyrosine_phosphatase-like"/>
</dbReference>
<protein>
    <submittedName>
        <fullName evidence="2">Uncharacterized protein</fullName>
    </submittedName>
</protein>